<dbReference type="SUPFAM" id="SSF52540">
    <property type="entry name" value="P-loop containing nucleoside triphosphate hydrolases"/>
    <property type="match status" value="1"/>
</dbReference>
<dbReference type="Gene3D" id="1.10.10.10">
    <property type="entry name" value="Winged helix-like DNA-binding domain superfamily/Winged helix DNA-binding domain"/>
    <property type="match status" value="1"/>
</dbReference>
<dbReference type="Gene3D" id="3.40.50.300">
    <property type="entry name" value="P-loop containing nucleotide triphosphate hydrolases"/>
    <property type="match status" value="1"/>
</dbReference>
<evidence type="ECO:0000313" key="3">
    <source>
        <dbReference type="Proteomes" id="UP001596074"/>
    </source>
</evidence>
<dbReference type="SUPFAM" id="SSF48452">
    <property type="entry name" value="TPR-like"/>
    <property type="match status" value="1"/>
</dbReference>
<protein>
    <submittedName>
        <fullName evidence="2">LuxR C-terminal-related transcriptional regulator</fullName>
    </submittedName>
</protein>
<dbReference type="Gene3D" id="1.25.40.10">
    <property type="entry name" value="Tetratricopeptide repeat domain"/>
    <property type="match status" value="1"/>
</dbReference>
<dbReference type="SUPFAM" id="SSF46894">
    <property type="entry name" value="C-terminal effector domain of the bipartite response regulators"/>
    <property type="match status" value="1"/>
</dbReference>
<dbReference type="PROSITE" id="PS00622">
    <property type="entry name" value="HTH_LUXR_1"/>
    <property type="match status" value="1"/>
</dbReference>
<dbReference type="PRINTS" id="PR00038">
    <property type="entry name" value="HTHLUXR"/>
</dbReference>
<dbReference type="PANTHER" id="PTHR47691">
    <property type="entry name" value="REGULATOR-RELATED"/>
    <property type="match status" value="1"/>
</dbReference>
<dbReference type="EMBL" id="JBHSON010000107">
    <property type="protein sequence ID" value="MFC5753254.1"/>
    <property type="molecule type" value="Genomic_DNA"/>
</dbReference>
<feature type="domain" description="HTH luxR-type" evidence="1">
    <location>
        <begin position="829"/>
        <end position="894"/>
    </location>
</feature>
<dbReference type="InterPro" id="IPR036388">
    <property type="entry name" value="WH-like_DNA-bd_sf"/>
</dbReference>
<reference evidence="3" key="1">
    <citation type="journal article" date="2019" name="Int. J. Syst. Evol. Microbiol.">
        <title>The Global Catalogue of Microorganisms (GCM) 10K type strain sequencing project: providing services to taxonomists for standard genome sequencing and annotation.</title>
        <authorList>
            <consortium name="The Broad Institute Genomics Platform"/>
            <consortium name="The Broad Institute Genome Sequencing Center for Infectious Disease"/>
            <person name="Wu L."/>
            <person name="Ma J."/>
        </authorList>
    </citation>
    <scope>NUCLEOTIDE SEQUENCE [LARGE SCALE GENOMIC DNA]</scope>
    <source>
        <strain evidence="3">KCTC 42087</strain>
    </source>
</reference>
<organism evidence="2 3">
    <name type="scientific">Actinomadura rugatobispora</name>
    <dbReference type="NCBI Taxonomy" id="1994"/>
    <lineage>
        <taxon>Bacteria</taxon>
        <taxon>Bacillati</taxon>
        <taxon>Actinomycetota</taxon>
        <taxon>Actinomycetes</taxon>
        <taxon>Streptosporangiales</taxon>
        <taxon>Thermomonosporaceae</taxon>
        <taxon>Actinomadura</taxon>
    </lineage>
</organism>
<dbReference type="PANTHER" id="PTHR47691:SF3">
    <property type="entry name" value="HTH-TYPE TRANSCRIPTIONAL REGULATOR RV0890C-RELATED"/>
    <property type="match status" value="1"/>
</dbReference>
<dbReference type="RefSeq" id="WP_378290089.1">
    <property type="nucleotide sequence ID" value="NZ_JBHSON010000107.1"/>
</dbReference>
<evidence type="ECO:0000259" key="1">
    <source>
        <dbReference type="PROSITE" id="PS50043"/>
    </source>
</evidence>
<dbReference type="InterPro" id="IPR027417">
    <property type="entry name" value="P-loop_NTPase"/>
</dbReference>
<dbReference type="InterPro" id="IPR000792">
    <property type="entry name" value="Tscrpt_reg_LuxR_C"/>
</dbReference>
<dbReference type="CDD" id="cd06170">
    <property type="entry name" value="LuxR_C_like"/>
    <property type="match status" value="1"/>
</dbReference>
<dbReference type="InterPro" id="IPR016032">
    <property type="entry name" value="Sig_transdc_resp-reg_C-effctor"/>
</dbReference>
<proteinExistence type="predicted"/>
<dbReference type="Pfam" id="PF00196">
    <property type="entry name" value="GerE"/>
    <property type="match status" value="1"/>
</dbReference>
<accession>A0ABW1AFD8</accession>
<name>A0ABW1AFD8_9ACTN</name>
<dbReference type="InterPro" id="IPR058852">
    <property type="entry name" value="HTH_77"/>
</dbReference>
<dbReference type="Pfam" id="PF25872">
    <property type="entry name" value="HTH_77"/>
    <property type="match status" value="1"/>
</dbReference>
<gene>
    <name evidence="2" type="ORF">ACFPZN_47210</name>
</gene>
<dbReference type="Proteomes" id="UP001596074">
    <property type="component" value="Unassembled WGS sequence"/>
</dbReference>
<dbReference type="SMART" id="SM00421">
    <property type="entry name" value="HTH_LUXR"/>
    <property type="match status" value="1"/>
</dbReference>
<evidence type="ECO:0000313" key="2">
    <source>
        <dbReference type="EMBL" id="MFC5753254.1"/>
    </source>
</evidence>
<dbReference type="PROSITE" id="PS50043">
    <property type="entry name" value="HTH_LUXR_2"/>
    <property type="match status" value="1"/>
</dbReference>
<dbReference type="InterPro" id="IPR011990">
    <property type="entry name" value="TPR-like_helical_dom_sf"/>
</dbReference>
<keyword evidence="3" id="KW-1185">Reference proteome</keyword>
<comment type="caution">
    <text evidence="2">The sequence shown here is derived from an EMBL/GenBank/DDBJ whole genome shotgun (WGS) entry which is preliminary data.</text>
</comment>
<sequence>MSEVDRVPQELTSFVGRTGELAAIGGLLAAGRALTLVGPGGCGKTRLAVRACREQAGAWADGVFWAGLEHEPEDGGVARALAGALDVPLPEGTDPLPALVRALRGRSALIAVDNCEHVLDGAAHVIAGILAECPHVAILATSRATLGIGGQRVWRVPPLDLSDALSLFLERARTTEGTELGAEARAGARRVCDRLDRLPLALELAAGWAGTLSPAQIADSLGDPYAMLDGGARTAAFRQRTLEESMRWSHRLLDEDERVLFRWLGAFEPGFASDAVAGLAALGGPPPGRLLKALRGLIDKSLVVADTAGPVARYRMLGVVRAYARARLDEAGDADAVRDRHLDLYLSLAEGLAPLLDTDKDAWRARAGAEYANIRAAIEWGLSRDDAARGRRLAASMAWLWHLEGRGPEGVRLLRLAAGRGAGERGALQAEVLVAQALVADTALAGGDAYETARTARELAAEAGAPAAGRLAGSLAAIGLLATDLDGAHTAAMAVRDEALEAGDGFVADSSLALAGLVHLLRDEYAEAIACFEPALEGLLRRGDRGVASSSLGWHALAAARSGDLRKAADLAERAVATAEPLRDFHRIGTARGVLAEVRALQGRVEDAADAIAPIDRLVADSGEPVFIPGWERVKALLALGRGRPGQAVEWCRREGRWRAEPKDEHLAPDTRLVLAEALRASGEEAAAAEILDGLAGSPLIGSMPRVRAAVAEQRAVLARAADPERALDLHHEVLRIASAHGLVLCCADSLESLALLALRRGTGKAAGILAGAAERARSEAGAGPGPSTAALRDELAADSGEALDQGRCMELRDAISYAARARGPRRRPDSGWESLTPTERSVVDLAVQGLSNPEIAARLFMSRGTVKTHLAHVYAKLHVANRTELARLATNGPV</sequence>